<sequence>MKPITILAALGSLQAIAAQVIPGKMIWVDKTTCDPWAKSQGFPSAAGSGGLFTTAYDILDKMVLASSYRVYHPTTQSPTTLPANVLAWERYRLNSTYTAFWGNNTATTSNLGGPLGVWNIANALYSANVVWGPGTETPFLMVVCDDAPYISKNSSSGKYLYTDPYYHMPVELTGQRIGTDGTTKPCATNGESGYSYDNNVKFYQNIIFCTKNFKLPLGFTSKGPTQFSSGTTLDTAGKSWLGAFYTQVLRNTGTVGIFGDYDLSFGYAASHAMRFERDSVYNPDSHKFFSIAHLFDNLFWASGVGQTSQQEYASLQKTAAGKALIAAFGLTNIAVPARGVNWAAAAGWVPPSTFSDTVLVPPIPSH</sequence>
<evidence type="ECO:0000313" key="3">
    <source>
        <dbReference type="Proteomes" id="UP000191004"/>
    </source>
</evidence>
<protein>
    <submittedName>
        <fullName evidence="2">Uncharacterized protein</fullName>
    </submittedName>
</protein>
<organism evidence="2 3">
    <name type="scientific">Trichoderma guizhouense</name>
    <dbReference type="NCBI Taxonomy" id="1491466"/>
    <lineage>
        <taxon>Eukaryota</taxon>
        <taxon>Fungi</taxon>
        <taxon>Dikarya</taxon>
        <taxon>Ascomycota</taxon>
        <taxon>Pezizomycotina</taxon>
        <taxon>Sordariomycetes</taxon>
        <taxon>Hypocreomycetidae</taxon>
        <taxon>Hypocreales</taxon>
        <taxon>Hypocreaceae</taxon>
        <taxon>Trichoderma</taxon>
    </lineage>
</organism>
<keyword evidence="1" id="KW-0732">Signal</keyword>
<dbReference type="EMBL" id="LVVK01000026">
    <property type="protein sequence ID" value="OPB36244.1"/>
    <property type="molecule type" value="Genomic_DNA"/>
</dbReference>
<keyword evidence="3" id="KW-1185">Reference proteome</keyword>
<feature type="chain" id="PRO_5012730078" evidence="1">
    <location>
        <begin position="19"/>
        <end position="366"/>
    </location>
</feature>
<gene>
    <name evidence="2" type="ORF">A0O28_0110200</name>
</gene>
<dbReference type="OrthoDB" id="4884282at2759"/>
<feature type="signal peptide" evidence="1">
    <location>
        <begin position="1"/>
        <end position="18"/>
    </location>
</feature>
<accession>A0A1T3C590</accession>
<evidence type="ECO:0000256" key="1">
    <source>
        <dbReference type="SAM" id="SignalP"/>
    </source>
</evidence>
<evidence type="ECO:0000313" key="2">
    <source>
        <dbReference type="EMBL" id="OPB36244.1"/>
    </source>
</evidence>
<dbReference type="AlphaFoldDB" id="A0A1T3C590"/>
<dbReference type="Proteomes" id="UP000191004">
    <property type="component" value="Unassembled WGS sequence"/>
</dbReference>
<proteinExistence type="predicted"/>
<reference evidence="2 3" key="1">
    <citation type="submission" date="2016-04" db="EMBL/GenBank/DDBJ databases">
        <title>Multiple horizontal gene transfer events from other fungi enriched the ability of the initially mycotrophic fungus Trichoderma (Ascomycota) to feed on dead plant biomass.</title>
        <authorList>
            <person name="Atanasova L."/>
            <person name="Chenthamara K."/>
            <person name="Zhang J."/>
            <person name="Grujic M."/>
            <person name="Henrissat B."/>
            <person name="Kuo A."/>
            <person name="Aertz A."/>
            <person name="Salamov A."/>
            <person name="Lipzen A."/>
            <person name="Labutti K."/>
            <person name="Barry K."/>
            <person name="Miao Y."/>
            <person name="Rahimi M.J."/>
            <person name="Shen Q."/>
            <person name="Grigoriev I.V."/>
            <person name="Kubicek C.P."/>
            <person name="Druzhinina I.S."/>
        </authorList>
    </citation>
    <scope>NUCLEOTIDE SEQUENCE [LARGE SCALE GENOMIC DNA]</scope>
    <source>
        <strain evidence="2 3">NJAU 4742</strain>
    </source>
</reference>
<name>A0A1T3C590_9HYPO</name>
<comment type="caution">
    <text evidence="2">The sequence shown here is derived from an EMBL/GenBank/DDBJ whole genome shotgun (WGS) entry which is preliminary data.</text>
</comment>